<feature type="compositionally biased region" description="Basic and acidic residues" evidence="4">
    <location>
        <begin position="112"/>
        <end position="124"/>
    </location>
</feature>
<name>A0A1E3UFR9_9FIRM</name>
<evidence type="ECO:0000313" key="6">
    <source>
        <dbReference type="EMBL" id="ODR49557.1"/>
    </source>
</evidence>
<dbReference type="AlphaFoldDB" id="A0A1E3UFR9"/>
<dbReference type="InterPro" id="IPR051309">
    <property type="entry name" value="ABCF_ATPase"/>
</dbReference>
<dbReference type="InterPro" id="IPR027417">
    <property type="entry name" value="P-loop_NTPase"/>
</dbReference>
<keyword evidence="1" id="KW-0547">Nucleotide-binding</keyword>
<feature type="coiled-coil region" evidence="3">
    <location>
        <begin position="133"/>
        <end position="191"/>
    </location>
</feature>
<dbReference type="Pfam" id="PF16326">
    <property type="entry name" value="ABC_tran_CTD"/>
    <property type="match status" value="1"/>
</dbReference>
<evidence type="ECO:0000256" key="2">
    <source>
        <dbReference type="ARBA" id="ARBA00022840"/>
    </source>
</evidence>
<dbReference type="Gene3D" id="3.40.50.300">
    <property type="entry name" value="P-loop containing nucleotide triphosphate hydrolases"/>
    <property type="match status" value="1"/>
</dbReference>
<evidence type="ECO:0000256" key="1">
    <source>
        <dbReference type="ARBA" id="ARBA00022741"/>
    </source>
</evidence>
<proteinExistence type="predicted"/>
<sequence>MCILLNPAKTMDTEVGLHFMDEPTNDLDVTTLAILEDYLDSFDGIVITVSHDRYFLDRIVQRIFAFEENGSLKQYEGGYTDYALRRYMEETAAETGEAKGKAGGTAGQEAADADRTGKKGKPEHVKGKKLKFTFQEQRDYETIEAEIASLEEKAERLEEETASAATDFVKLNQLTKEKEEVEALLEQKMERWMYLEDLAARIEAEN</sequence>
<evidence type="ECO:0000256" key="4">
    <source>
        <dbReference type="SAM" id="MobiDB-lite"/>
    </source>
</evidence>
<dbReference type="PANTHER" id="PTHR42855:SF1">
    <property type="entry name" value="ABC TRANSPORTER DOMAIN-CONTAINING PROTEIN"/>
    <property type="match status" value="1"/>
</dbReference>
<dbReference type="InterPro" id="IPR037118">
    <property type="entry name" value="Val-tRNA_synth_C_sf"/>
</dbReference>
<protein>
    <recommendedName>
        <fullName evidence="5">ABC transporter Uup C-terminal domain-containing protein</fullName>
    </recommendedName>
</protein>
<dbReference type="GO" id="GO:0005524">
    <property type="term" value="F:ATP binding"/>
    <property type="evidence" value="ECO:0007669"/>
    <property type="project" value="UniProtKB-KW"/>
</dbReference>
<dbReference type="PANTHER" id="PTHR42855">
    <property type="entry name" value="ABC TRANSPORTER ATP-BINDING SUBUNIT"/>
    <property type="match status" value="1"/>
</dbReference>
<keyword evidence="2" id="KW-0067">ATP-binding</keyword>
<feature type="region of interest" description="Disordered" evidence="4">
    <location>
        <begin position="95"/>
        <end position="124"/>
    </location>
</feature>
<dbReference type="SUPFAM" id="SSF52540">
    <property type="entry name" value="P-loop containing nucleoside triphosphate hydrolases"/>
    <property type="match status" value="1"/>
</dbReference>
<accession>A0A1E3UFR9</accession>
<comment type="caution">
    <text evidence="6">The sequence shown here is derived from an EMBL/GenBank/DDBJ whole genome shotgun (WGS) entry which is preliminary data.</text>
</comment>
<dbReference type="Proteomes" id="UP000094271">
    <property type="component" value="Unassembled WGS sequence"/>
</dbReference>
<keyword evidence="3" id="KW-0175">Coiled coil</keyword>
<feature type="domain" description="ABC transporter Uup C-terminal" evidence="5">
    <location>
        <begin position="131"/>
        <end position="196"/>
    </location>
</feature>
<organism evidence="6 7">
    <name type="scientific">Eisenbergiella tayi</name>
    <dbReference type="NCBI Taxonomy" id="1432052"/>
    <lineage>
        <taxon>Bacteria</taxon>
        <taxon>Bacillati</taxon>
        <taxon>Bacillota</taxon>
        <taxon>Clostridia</taxon>
        <taxon>Lachnospirales</taxon>
        <taxon>Lachnospiraceae</taxon>
        <taxon>Eisenbergiella</taxon>
    </lineage>
</organism>
<evidence type="ECO:0000259" key="5">
    <source>
        <dbReference type="Pfam" id="PF16326"/>
    </source>
</evidence>
<dbReference type="EMBL" id="MEHA01000012">
    <property type="protein sequence ID" value="ODR49557.1"/>
    <property type="molecule type" value="Genomic_DNA"/>
</dbReference>
<dbReference type="InterPro" id="IPR032524">
    <property type="entry name" value="ABC_tran_C"/>
</dbReference>
<evidence type="ECO:0000313" key="7">
    <source>
        <dbReference type="Proteomes" id="UP000094271"/>
    </source>
</evidence>
<reference evidence="6 7" key="1">
    <citation type="submission" date="2016-08" db="EMBL/GenBank/DDBJ databases">
        <authorList>
            <person name="Seilhamer J.J."/>
        </authorList>
    </citation>
    <scope>NUCLEOTIDE SEQUENCE [LARGE SCALE GENOMIC DNA]</scope>
    <source>
        <strain evidence="6 7">NML150140-1</strain>
    </source>
</reference>
<dbReference type="Gene3D" id="1.10.287.380">
    <property type="entry name" value="Valyl-tRNA synthetase, C-terminal domain"/>
    <property type="match status" value="1"/>
</dbReference>
<evidence type="ECO:0000256" key="3">
    <source>
        <dbReference type="SAM" id="Coils"/>
    </source>
</evidence>
<dbReference type="GO" id="GO:0003677">
    <property type="term" value="F:DNA binding"/>
    <property type="evidence" value="ECO:0007669"/>
    <property type="project" value="InterPro"/>
</dbReference>
<gene>
    <name evidence="6" type="ORF">BEI59_16540</name>
</gene>